<dbReference type="Proteomes" id="UP001597112">
    <property type="component" value="Unassembled WGS sequence"/>
</dbReference>
<keyword evidence="1" id="KW-1133">Transmembrane helix</keyword>
<name>A0ABW3K8G6_9BACT</name>
<feature type="transmembrane region" description="Helical" evidence="1">
    <location>
        <begin position="39"/>
        <end position="59"/>
    </location>
</feature>
<feature type="transmembrane region" description="Helical" evidence="1">
    <location>
        <begin position="7"/>
        <end position="27"/>
    </location>
</feature>
<keyword evidence="3" id="KW-1185">Reference proteome</keyword>
<organism evidence="2 3">
    <name type="scientific">Ohtaekwangia kribbensis</name>
    <dbReference type="NCBI Taxonomy" id="688913"/>
    <lineage>
        <taxon>Bacteria</taxon>
        <taxon>Pseudomonadati</taxon>
        <taxon>Bacteroidota</taxon>
        <taxon>Cytophagia</taxon>
        <taxon>Cytophagales</taxon>
        <taxon>Fulvivirgaceae</taxon>
        <taxon>Ohtaekwangia</taxon>
    </lineage>
</organism>
<keyword evidence="1" id="KW-0472">Membrane</keyword>
<gene>
    <name evidence="2" type="ORF">ACFQ21_19995</name>
</gene>
<dbReference type="RefSeq" id="WP_377581698.1">
    <property type="nucleotide sequence ID" value="NZ_JBHTKA010000007.1"/>
</dbReference>
<sequence length="69" mass="7454">MKNKTGMAIGFIAGVAGFLFLFKIIILDNTPPSDELAPGIVVMASILNGIILSYIGSLLQNYLRKKKTL</sequence>
<keyword evidence="1" id="KW-0812">Transmembrane</keyword>
<proteinExistence type="predicted"/>
<reference evidence="3" key="1">
    <citation type="journal article" date="2019" name="Int. J. Syst. Evol. Microbiol.">
        <title>The Global Catalogue of Microorganisms (GCM) 10K type strain sequencing project: providing services to taxonomists for standard genome sequencing and annotation.</title>
        <authorList>
            <consortium name="The Broad Institute Genomics Platform"/>
            <consortium name="The Broad Institute Genome Sequencing Center for Infectious Disease"/>
            <person name="Wu L."/>
            <person name="Ma J."/>
        </authorList>
    </citation>
    <scope>NUCLEOTIDE SEQUENCE [LARGE SCALE GENOMIC DNA]</scope>
    <source>
        <strain evidence="3">CCUG 58938</strain>
    </source>
</reference>
<evidence type="ECO:0000256" key="1">
    <source>
        <dbReference type="SAM" id="Phobius"/>
    </source>
</evidence>
<protein>
    <recommendedName>
        <fullName evidence="4">XapX domain-containing protein</fullName>
    </recommendedName>
</protein>
<evidence type="ECO:0000313" key="2">
    <source>
        <dbReference type="EMBL" id="MFD1001623.1"/>
    </source>
</evidence>
<evidence type="ECO:0000313" key="3">
    <source>
        <dbReference type="Proteomes" id="UP001597112"/>
    </source>
</evidence>
<accession>A0ABW3K8G6</accession>
<evidence type="ECO:0008006" key="4">
    <source>
        <dbReference type="Google" id="ProtNLM"/>
    </source>
</evidence>
<comment type="caution">
    <text evidence="2">The sequence shown here is derived from an EMBL/GenBank/DDBJ whole genome shotgun (WGS) entry which is preliminary data.</text>
</comment>
<dbReference type="EMBL" id="JBHTKA010000007">
    <property type="protein sequence ID" value="MFD1001623.1"/>
    <property type="molecule type" value="Genomic_DNA"/>
</dbReference>